<dbReference type="Proteomes" id="UP001178507">
    <property type="component" value="Unassembled WGS sequence"/>
</dbReference>
<evidence type="ECO:0008006" key="6">
    <source>
        <dbReference type="Google" id="ProtNLM"/>
    </source>
</evidence>
<evidence type="ECO:0000256" key="1">
    <source>
        <dbReference type="SAM" id="MobiDB-lite"/>
    </source>
</evidence>
<organism evidence="4 5">
    <name type="scientific">Effrenium voratum</name>
    <dbReference type="NCBI Taxonomy" id="2562239"/>
    <lineage>
        <taxon>Eukaryota</taxon>
        <taxon>Sar</taxon>
        <taxon>Alveolata</taxon>
        <taxon>Dinophyceae</taxon>
        <taxon>Suessiales</taxon>
        <taxon>Symbiodiniaceae</taxon>
        <taxon>Effrenium</taxon>
    </lineage>
</organism>
<keyword evidence="5" id="KW-1185">Reference proteome</keyword>
<evidence type="ECO:0000313" key="4">
    <source>
        <dbReference type="EMBL" id="CAJ1381897.1"/>
    </source>
</evidence>
<keyword evidence="3" id="KW-0732">Signal</keyword>
<feature type="transmembrane region" description="Helical" evidence="2">
    <location>
        <begin position="87"/>
        <end position="107"/>
    </location>
</feature>
<accession>A0AA36I6E8</accession>
<feature type="signal peptide" evidence="3">
    <location>
        <begin position="1"/>
        <end position="30"/>
    </location>
</feature>
<name>A0AA36I6E8_9DINO</name>
<comment type="caution">
    <text evidence="4">The sequence shown here is derived from an EMBL/GenBank/DDBJ whole genome shotgun (WGS) entry which is preliminary data.</text>
</comment>
<evidence type="ECO:0000256" key="3">
    <source>
        <dbReference type="SAM" id="SignalP"/>
    </source>
</evidence>
<protein>
    <recommendedName>
        <fullName evidence="6">Transmembrane protein</fullName>
    </recommendedName>
</protein>
<keyword evidence="2" id="KW-1133">Transmembrane helix</keyword>
<evidence type="ECO:0000313" key="5">
    <source>
        <dbReference type="Proteomes" id="UP001178507"/>
    </source>
</evidence>
<keyword evidence="2" id="KW-0812">Transmembrane</keyword>
<feature type="chain" id="PRO_5041289049" description="Transmembrane protein" evidence="3">
    <location>
        <begin position="31"/>
        <end position="114"/>
    </location>
</feature>
<proteinExistence type="predicted"/>
<keyword evidence="2" id="KW-0472">Membrane</keyword>
<dbReference type="EMBL" id="CAUJNA010000854">
    <property type="protein sequence ID" value="CAJ1381897.1"/>
    <property type="molecule type" value="Genomic_DNA"/>
</dbReference>
<gene>
    <name evidence="4" type="ORF">EVOR1521_LOCUS9439</name>
</gene>
<feature type="region of interest" description="Disordered" evidence="1">
    <location>
        <begin position="30"/>
        <end position="65"/>
    </location>
</feature>
<evidence type="ECO:0000256" key="2">
    <source>
        <dbReference type="SAM" id="Phobius"/>
    </source>
</evidence>
<reference evidence="4" key="1">
    <citation type="submission" date="2023-08" db="EMBL/GenBank/DDBJ databases">
        <authorList>
            <person name="Chen Y."/>
            <person name="Shah S."/>
            <person name="Dougan E. K."/>
            <person name="Thang M."/>
            <person name="Chan C."/>
        </authorList>
    </citation>
    <scope>NUCLEOTIDE SEQUENCE</scope>
</reference>
<sequence>MRRCSAGSLTVLALVCYLGGNWLFASPSRGQVTRRAADPAKPRDLEPQLSPEDVYEMPRSPEDEKNMQFWSSDFDSLPAEEKLQSPLVVIGLALLVLPFAWGVFFLVTGGGLDE</sequence>
<dbReference type="AlphaFoldDB" id="A0AA36I6E8"/>
<feature type="compositionally biased region" description="Basic and acidic residues" evidence="1">
    <location>
        <begin position="35"/>
        <end position="46"/>
    </location>
</feature>